<name>A0A168KZ39_ABSGL</name>
<protein>
    <submittedName>
        <fullName evidence="2">Uncharacterized protein</fullName>
    </submittedName>
</protein>
<keyword evidence="3" id="KW-1185">Reference proteome</keyword>
<accession>A0A168KZ39</accession>
<keyword evidence="1" id="KW-0732">Signal</keyword>
<dbReference type="OMA" id="HSTICGS"/>
<feature type="signal peptide" evidence="1">
    <location>
        <begin position="1"/>
        <end position="18"/>
    </location>
</feature>
<dbReference type="InParanoid" id="A0A168KZ39"/>
<dbReference type="Proteomes" id="UP000078561">
    <property type="component" value="Unassembled WGS sequence"/>
</dbReference>
<evidence type="ECO:0000313" key="2">
    <source>
        <dbReference type="EMBL" id="SAL95727.1"/>
    </source>
</evidence>
<proteinExistence type="predicted"/>
<evidence type="ECO:0000256" key="1">
    <source>
        <dbReference type="SAM" id="SignalP"/>
    </source>
</evidence>
<organism evidence="2">
    <name type="scientific">Absidia glauca</name>
    <name type="common">Pin mould</name>
    <dbReference type="NCBI Taxonomy" id="4829"/>
    <lineage>
        <taxon>Eukaryota</taxon>
        <taxon>Fungi</taxon>
        <taxon>Fungi incertae sedis</taxon>
        <taxon>Mucoromycota</taxon>
        <taxon>Mucoromycotina</taxon>
        <taxon>Mucoromycetes</taxon>
        <taxon>Mucorales</taxon>
        <taxon>Cunninghamellaceae</taxon>
        <taxon>Absidia</taxon>
    </lineage>
</organism>
<sequence length="232" mass="27103">MIMTCLFVFRGYWVPVSIVNGVPSVYNLLDTELQHYHHVFAPSTPSTTGQLLLTNHTLSSYVKQQDRYHRLRLWRLLNRIPRQFEPVQLAVGTSSSFTVLSIDMSTETAATRVETFLVLQETMSRSYRPHNDQLVCHHKSRTPLVALIPLSTFLRHILSYASHHDASIWLWKRSARFFRGDNLDTLMQQRFKYILDTPRHALIAWDRPHHYKVTENVLNSNVELFSKLLPSF</sequence>
<reference evidence="2" key="1">
    <citation type="submission" date="2016-04" db="EMBL/GenBank/DDBJ databases">
        <authorList>
            <person name="Evans L.H."/>
            <person name="Alamgir A."/>
            <person name="Owens N."/>
            <person name="Weber N.D."/>
            <person name="Virtaneva K."/>
            <person name="Barbian K."/>
            <person name="Babar A."/>
            <person name="Rosenke K."/>
        </authorList>
    </citation>
    <scope>NUCLEOTIDE SEQUENCE [LARGE SCALE GENOMIC DNA]</scope>
    <source>
        <strain evidence="2">CBS 101.48</strain>
    </source>
</reference>
<gene>
    <name evidence="2" type="primary">ABSGL_01068.1 scaffold 1223</name>
</gene>
<evidence type="ECO:0000313" key="3">
    <source>
        <dbReference type="Proteomes" id="UP000078561"/>
    </source>
</evidence>
<dbReference type="OrthoDB" id="2236326at2759"/>
<dbReference type="AlphaFoldDB" id="A0A168KZ39"/>
<feature type="chain" id="PRO_5007898637" evidence="1">
    <location>
        <begin position="19"/>
        <end position="232"/>
    </location>
</feature>
<dbReference type="EMBL" id="LT550481">
    <property type="protein sequence ID" value="SAL95727.1"/>
    <property type="molecule type" value="Genomic_DNA"/>
</dbReference>